<name>A0A1L7N1F4_9CAUD</name>
<organism evidence="2 3">
    <name type="scientific">Ralstonia phage RP31</name>
    <dbReference type="NCBI Taxonomy" id="1923890"/>
    <lineage>
        <taxon>Viruses</taxon>
        <taxon>Duplodnaviria</taxon>
        <taxon>Heunggongvirae</taxon>
        <taxon>Uroviricota</taxon>
        <taxon>Caudoviricetes</taxon>
        <taxon>Chimalliviridae</taxon>
        <taxon>Ripduovirus</taxon>
        <taxon>Ripduovirus RP12</taxon>
    </lineage>
</organism>
<evidence type="ECO:0000256" key="1">
    <source>
        <dbReference type="SAM" id="MobiDB-lite"/>
    </source>
</evidence>
<sequence>MTNSAHSIVESTPQPTAEAADGNTTGMTSMILGEAGDHPADTENIYFDLDTILDTRLGTLAQMGTEHAVSALNSGRYHKRMIDEFDDVPKQVFREAYAKRNIDTLKQSVLTNLVYFLRRLIKDSLLQAVVQQKVEKMCFTVNVWPYDFKDAELVEMLIGCIRFHTYSTSSVRIVSIPNEDLTPEFCNKNFQIMIRYNWIDWCDKHKAFFEENGIPGMTIVVPEIFYDSVPTMDDIDRLDLKKQSPFKMTEAICARLFRLKHMPVSLFSIHEAIRKENAAEVASRVAVTQNDIEEFLDTNYPKAERIRETPLPDVDLTEAFELL</sequence>
<reference evidence="2 3" key="1">
    <citation type="submission" date="2016-12" db="EMBL/GenBank/DDBJ databases">
        <title>Characterization of two jumbo phages RP12 and RP31 infecting the phytopathogen Ralstonia solanacearum.</title>
        <authorList>
            <person name="Kawasaki T."/>
            <person name="Yoshikawa G."/>
            <person name="Ogata H."/>
            <person name="Yamada T."/>
        </authorList>
    </citation>
    <scope>NUCLEOTIDE SEQUENCE [LARGE SCALE GENOMIC DNA]</scope>
    <source>
        <strain evidence="2 3">RP31</strain>
    </source>
</reference>
<proteinExistence type="predicted"/>
<evidence type="ECO:0000313" key="2">
    <source>
        <dbReference type="EMBL" id="BAW19312.1"/>
    </source>
</evidence>
<dbReference type="Proteomes" id="UP000222950">
    <property type="component" value="Segment"/>
</dbReference>
<evidence type="ECO:0000313" key="3">
    <source>
        <dbReference type="Proteomes" id="UP000222950"/>
    </source>
</evidence>
<accession>A0A1L7N1F4</accession>
<protein>
    <submittedName>
        <fullName evidence="2">Uncharacterized protein</fullName>
    </submittedName>
</protein>
<dbReference type="EMBL" id="AP017925">
    <property type="protein sequence ID" value="BAW19312.1"/>
    <property type="molecule type" value="Genomic_DNA"/>
</dbReference>
<feature type="compositionally biased region" description="Polar residues" evidence="1">
    <location>
        <begin position="1"/>
        <end position="15"/>
    </location>
</feature>
<feature type="region of interest" description="Disordered" evidence="1">
    <location>
        <begin position="1"/>
        <end position="34"/>
    </location>
</feature>